<dbReference type="PANTHER" id="PTHR30514:SF18">
    <property type="entry name" value="RPIR-FAMILY TRANSCRIPTIONAL REGULATOR"/>
    <property type="match status" value="1"/>
</dbReference>
<feature type="domain" description="HTH rpiR-type" evidence="1">
    <location>
        <begin position="5"/>
        <end position="81"/>
    </location>
</feature>
<name>A0A1E8FKB6_9ALTE</name>
<evidence type="ECO:0000313" key="3">
    <source>
        <dbReference type="Proteomes" id="UP000176037"/>
    </source>
</evidence>
<dbReference type="SUPFAM" id="SSF53697">
    <property type="entry name" value="SIS domain"/>
    <property type="match status" value="1"/>
</dbReference>
<dbReference type="Gene3D" id="3.40.50.10490">
    <property type="entry name" value="Glucose-6-phosphate isomerase like protein, domain 1"/>
    <property type="match status" value="1"/>
</dbReference>
<comment type="caution">
    <text evidence="2">The sequence shown here is derived from an EMBL/GenBank/DDBJ whole genome shotgun (WGS) entry which is preliminary data.</text>
</comment>
<organism evidence="2 3">
    <name type="scientific">Alteromonas lipolytica</name>
    <dbReference type="NCBI Taxonomy" id="1856405"/>
    <lineage>
        <taxon>Bacteria</taxon>
        <taxon>Pseudomonadati</taxon>
        <taxon>Pseudomonadota</taxon>
        <taxon>Gammaproteobacteria</taxon>
        <taxon>Alteromonadales</taxon>
        <taxon>Alteromonadaceae</taxon>
        <taxon>Alteromonas/Salinimonas group</taxon>
        <taxon>Alteromonas</taxon>
    </lineage>
</organism>
<dbReference type="AlphaFoldDB" id="A0A1E8FKB6"/>
<dbReference type="GO" id="GO:0097367">
    <property type="term" value="F:carbohydrate derivative binding"/>
    <property type="evidence" value="ECO:0007669"/>
    <property type="project" value="InterPro"/>
</dbReference>
<dbReference type="Gene3D" id="1.10.10.10">
    <property type="entry name" value="Winged helix-like DNA-binding domain superfamily/Winged helix DNA-binding domain"/>
    <property type="match status" value="1"/>
</dbReference>
<dbReference type="PROSITE" id="PS51071">
    <property type="entry name" value="HTH_RPIR"/>
    <property type="match status" value="1"/>
</dbReference>
<reference evidence="2 3" key="1">
    <citation type="submission" date="2016-09" db="EMBL/GenBank/DDBJ databases">
        <title>Alteromonas lipolytica, a new species isolated from sea water.</title>
        <authorList>
            <person name="Wu Y.-H."/>
            <person name="Cheng H."/>
            <person name="Xu X.-W."/>
        </authorList>
    </citation>
    <scope>NUCLEOTIDE SEQUENCE [LARGE SCALE GENOMIC DNA]</scope>
    <source>
        <strain evidence="2 3">JW12</strain>
    </source>
</reference>
<proteinExistence type="predicted"/>
<dbReference type="PANTHER" id="PTHR30514">
    <property type="entry name" value="GLUCOKINASE"/>
    <property type="match status" value="1"/>
</dbReference>
<dbReference type="Proteomes" id="UP000176037">
    <property type="component" value="Unassembled WGS sequence"/>
</dbReference>
<dbReference type="OrthoDB" id="3237351at2"/>
<dbReference type="Pfam" id="PF01380">
    <property type="entry name" value="SIS"/>
    <property type="match status" value="1"/>
</dbReference>
<dbReference type="InterPro" id="IPR046348">
    <property type="entry name" value="SIS_dom_sf"/>
</dbReference>
<dbReference type="RefSeq" id="WP_070174502.1">
    <property type="nucleotide sequence ID" value="NZ_BMJR01000004.1"/>
</dbReference>
<dbReference type="InterPro" id="IPR036388">
    <property type="entry name" value="WH-like_DNA-bd_sf"/>
</dbReference>
<dbReference type="Pfam" id="PF01418">
    <property type="entry name" value="HTH_6"/>
    <property type="match status" value="1"/>
</dbReference>
<dbReference type="InterPro" id="IPR000281">
    <property type="entry name" value="HTH_RpiR"/>
</dbReference>
<evidence type="ECO:0000259" key="1">
    <source>
        <dbReference type="PROSITE" id="PS51071"/>
    </source>
</evidence>
<dbReference type="SUPFAM" id="SSF46689">
    <property type="entry name" value="Homeodomain-like"/>
    <property type="match status" value="1"/>
</dbReference>
<keyword evidence="3" id="KW-1185">Reference proteome</keyword>
<evidence type="ECO:0000313" key="2">
    <source>
        <dbReference type="EMBL" id="OFI36391.1"/>
    </source>
</evidence>
<dbReference type="InterPro" id="IPR009057">
    <property type="entry name" value="Homeodomain-like_sf"/>
</dbReference>
<dbReference type="GO" id="GO:0003677">
    <property type="term" value="F:DNA binding"/>
    <property type="evidence" value="ECO:0007669"/>
    <property type="project" value="InterPro"/>
</dbReference>
<dbReference type="STRING" id="1856405.BFC17_00480"/>
<dbReference type="InterPro" id="IPR047640">
    <property type="entry name" value="RpiR-like"/>
</dbReference>
<dbReference type="GO" id="GO:1901135">
    <property type="term" value="P:carbohydrate derivative metabolic process"/>
    <property type="evidence" value="ECO:0007669"/>
    <property type="project" value="InterPro"/>
</dbReference>
<gene>
    <name evidence="2" type="ORF">BFC17_00480</name>
</gene>
<protein>
    <submittedName>
        <fullName evidence="2">RpiR family transcriptional regulator</fullName>
    </submittedName>
</protein>
<dbReference type="GO" id="GO:0003700">
    <property type="term" value="F:DNA-binding transcription factor activity"/>
    <property type="evidence" value="ECO:0007669"/>
    <property type="project" value="InterPro"/>
</dbReference>
<sequence length="273" mass="30421">MADNNGVLARIRDKYTDLSPSARAIANYLQQFPLTIISDSTAEIAAKTNTSKATVSRLFRQLGYASHQDAKQDVVLQRDAGIPVKQTLTQHDYIAAELGNLQRTLESIPAEEINQIAAILAKAPRITLIGYRNSYPVALHCRQQLKQIRPNVRLLPQPGQSLSEDLMDLAEDEIIVVFGFRRRPRIFARMMDALPPERTILLTDPTGQVYQDKVDHTLVCQLGNQFAFDSYAAPMSLVSVLCNQAYTLLGDEGDSRVSTITQMYAQMGELDPE</sequence>
<accession>A0A1E8FKB6</accession>
<dbReference type="EMBL" id="MJIC01000001">
    <property type="protein sequence ID" value="OFI36391.1"/>
    <property type="molecule type" value="Genomic_DNA"/>
</dbReference>
<dbReference type="InterPro" id="IPR001347">
    <property type="entry name" value="SIS_dom"/>
</dbReference>